<feature type="chain" id="PRO_5045831355" description="UBX domain-containing protein" evidence="2">
    <location>
        <begin position="20"/>
        <end position="673"/>
    </location>
</feature>
<feature type="region of interest" description="Disordered" evidence="1">
    <location>
        <begin position="626"/>
        <end position="673"/>
    </location>
</feature>
<comment type="caution">
    <text evidence="4">The sequence shown here is derived from an EMBL/GenBank/DDBJ whole genome shotgun (WGS) entry which is preliminary data.</text>
</comment>
<organism evidence="4 5">
    <name type="scientific">Neofusicoccum ribis</name>
    <dbReference type="NCBI Taxonomy" id="45134"/>
    <lineage>
        <taxon>Eukaryota</taxon>
        <taxon>Fungi</taxon>
        <taxon>Dikarya</taxon>
        <taxon>Ascomycota</taxon>
        <taxon>Pezizomycotina</taxon>
        <taxon>Dothideomycetes</taxon>
        <taxon>Dothideomycetes incertae sedis</taxon>
        <taxon>Botryosphaeriales</taxon>
        <taxon>Botryosphaeriaceae</taxon>
        <taxon>Neofusicoccum</taxon>
    </lineage>
</organism>
<dbReference type="Gene3D" id="3.10.20.90">
    <property type="entry name" value="Phosphatidylinositol 3-kinase Catalytic Subunit, Chain A, domain 1"/>
    <property type="match status" value="1"/>
</dbReference>
<keyword evidence="2" id="KW-0732">Signal</keyword>
<accession>A0ABR3SYZ1</accession>
<reference evidence="4 5" key="1">
    <citation type="submission" date="2024-02" db="EMBL/GenBank/DDBJ databases">
        <title>De novo assembly and annotation of 12 fungi associated with fruit tree decline syndrome in Ontario, Canada.</title>
        <authorList>
            <person name="Sulman M."/>
            <person name="Ellouze W."/>
            <person name="Ilyukhin E."/>
        </authorList>
    </citation>
    <scope>NUCLEOTIDE SEQUENCE [LARGE SCALE GENOMIC DNA]</scope>
    <source>
        <strain evidence="4 5">M1-105</strain>
    </source>
</reference>
<evidence type="ECO:0000259" key="3">
    <source>
        <dbReference type="PROSITE" id="PS50033"/>
    </source>
</evidence>
<dbReference type="Pfam" id="PF00789">
    <property type="entry name" value="UBX"/>
    <property type="match status" value="1"/>
</dbReference>
<evidence type="ECO:0000313" key="5">
    <source>
        <dbReference type="Proteomes" id="UP001521116"/>
    </source>
</evidence>
<proteinExistence type="predicted"/>
<dbReference type="PANTHER" id="PTHR46467">
    <property type="entry name" value="TETHER CONTAINING UBX DOMAIN FOR GLUT4"/>
    <property type="match status" value="1"/>
</dbReference>
<feature type="compositionally biased region" description="Low complexity" evidence="1">
    <location>
        <begin position="364"/>
        <end position="386"/>
    </location>
</feature>
<evidence type="ECO:0000256" key="2">
    <source>
        <dbReference type="SAM" id="SignalP"/>
    </source>
</evidence>
<dbReference type="InterPro" id="IPR021569">
    <property type="entry name" value="TUG-UBL1"/>
</dbReference>
<feature type="domain" description="UBX" evidence="3">
    <location>
        <begin position="512"/>
        <end position="593"/>
    </location>
</feature>
<name>A0ABR3SYZ1_9PEZI</name>
<feature type="signal peptide" evidence="2">
    <location>
        <begin position="1"/>
        <end position="19"/>
    </location>
</feature>
<dbReference type="PANTHER" id="PTHR46467:SF1">
    <property type="entry name" value="TETHER CONTAINING UBX DOMAIN FOR GLUT4"/>
    <property type="match status" value="1"/>
</dbReference>
<dbReference type="Pfam" id="PF11470">
    <property type="entry name" value="TUG-UBL1"/>
    <property type="match status" value="2"/>
</dbReference>
<feature type="region of interest" description="Disordered" evidence="1">
    <location>
        <begin position="360"/>
        <end position="445"/>
    </location>
</feature>
<evidence type="ECO:0000256" key="1">
    <source>
        <dbReference type="SAM" id="MobiDB-lite"/>
    </source>
</evidence>
<evidence type="ECO:0000313" key="4">
    <source>
        <dbReference type="EMBL" id="KAL1631951.1"/>
    </source>
</evidence>
<feature type="compositionally biased region" description="Low complexity" evidence="1">
    <location>
        <begin position="627"/>
        <end position="650"/>
    </location>
</feature>
<keyword evidence="5" id="KW-1185">Reference proteome</keyword>
<protein>
    <recommendedName>
        <fullName evidence="3">UBX domain-containing protein</fullName>
    </recommendedName>
</protein>
<dbReference type="SUPFAM" id="SSF54236">
    <property type="entry name" value="Ubiquitin-like"/>
    <property type="match status" value="2"/>
</dbReference>
<dbReference type="Proteomes" id="UP001521116">
    <property type="component" value="Unassembled WGS sequence"/>
</dbReference>
<dbReference type="CDD" id="cd17075">
    <property type="entry name" value="UBX1_UBXN9"/>
    <property type="match status" value="1"/>
</dbReference>
<dbReference type="InterPro" id="IPR029071">
    <property type="entry name" value="Ubiquitin-like_domsf"/>
</dbReference>
<dbReference type="EMBL" id="JAJVDC020000036">
    <property type="protein sequence ID" value="KAL1631951.1"/>
    <property type="molecule type" value="Genomic_DNA"/>
</dbReference>
<gene>
    <name evidence="4" type="ORF">SLS56_004156</name>
</gene>
<dbReference type="InterPro" id="IPR001012">
    <property type="entry name" value="UBX_dom"/>
</dbReference>
<sequence length="673" mass="72255">MLASTLILTVLAGKALVEAAPAPEYTSYSETITIHPPKTRKIWPVGWRFKPTHTDNLLTFAARETAGTGVNALPFEDDEPETYPAMAPQLAGITATRFEKDLLIILAHSYFIREAYRNIRETRRRHSVDCSRSRLLNLLHYTIIGVSSLSTTPGKHLTEVLSEACAKFNLNPDNYTLKWVAPCELPLHAPRSSTDAMYRFNNKPVDCSRTIRLANLPQGAKLDLVQASRSPSVVNVALQLEQPGQRLTHKFPSNTSLWQILRVFETVSSNSLNLTQRGVAVTNAGGSGAGRLNYEIPVINIMGREMGTFPDLQKTLAQLGFTSSSALLRCSFRDSGKSLEDAMTEISAYFKSVEVPESTKEANGAHASDAGTSATTTEASTPAPADNVAGEPSPPEPTSAMEDVVPTTQEDTAPAPAPTTEAASTPTTAPPEAPAPDTITGPDERPIVIYTPSSSTTPAAVRNTAFNPEDYVPTIDHAKSHQALLQTAGKNQRLASDAELAAAEQAKAEKLAAIEGVTIRVRLPDTSHVEARFGKQETAAALYACVRGVLAHPDQPFALKYPGPRGPLVALADDAAKRLVADLGFQGRQLVNLVWDDAASPAARTQRCLKQEWYTQGHEMEVKERPAVAAPSAAQANAGAASAAQPAEKATSSGDKESKLKAMLNKGLFKGRK</sequence>
<feature type="compositionally biased region" description="Low complexity" evidence="1">
    <location>
        <begin position="406"/>
        <end position="427"/>
    </location>
</feature>
<dbReference type="InterPro" id="IPR059238">
    <property type="entry name" value="UBX1_UBXN9"/>
</dbReference>
<dbReference type="PROSITE" id="PS50033">
    <property type="entry name" value="UBX"/>
    <property type="match status" value="1"/>
</dbReference>